<dbReference type="RefSeq" id="WP_114927395.1">
    <property type="nucleotide sequence ID" value="NZ_CP031229.1"/>
</dbReference>
<organism evidence="2 3">
    <name type="scientific">Ornithinimicrobium avium</name>
    <dbReference type="NCBI Taxonomy" id="2283195"/>
    <lineage>
        <taxon>Bacteria</taxon>
        <taxon>Bacillati</taxon>
        <taxon>Actinomycetota</taxon>
        <taxon>Actinomycetes</taxon>
        <taxon>Micrococcales</taxon>
        <taxon>Ornithinimicrobiaceae</taxon>
        <taxon>Ornithinimicrobium</taxon>
    </lineage>
</organism>
<dbReference type="Proteomes" id="UP000253790">
    <property type="component" value="Chromosome"/>
</dbReference>
<evidence type="ECO:0000313" key="2">
    <source>
        <dbReference type="EMBL" id="AXH95630.1"/>
    </source>
</evidence>
<feature type="region of interest" description="Disordered" evidence="1">
    <location>
        <begin position="121"/>
        <end position="145"/>
    </location>
</feature>
<dbReference type="OrthoDB" id="2084290at2"/>
<evidence type="ECO:0008006" key="4">
    <source>
        <dbReference type="Google" id="ProtNLM"/>
    </source>
</evidence>
<keyword evidence="3" id="KW-1185">Reference proteome</keyword>
<sequence>MRRVAQPPEPASLSSARTLAEREEAAAFYASWDGAAKYDKYRAYKSPDVRAGLEAAFGGKCAYCESYYGATQPVAIEHFRPKGEVVVDGKRVPPGYYWLASVWTNLLPSCTDCNSPRKQDLPTGSATAGKANAFPLSPENTRARSPGEEAKEARLLLHPYLDHPEKHLDFVWGTGSVDDGWVRPGRSPSGRASTKGRVTIEVCALQRRGLVAARRARLLELVAHLESVVEAHDNVARHPDDPALLDQYERRLADVARLVDDHAPYSAMARQVVAAYHDRLFGP</sequence>
<name>A0A345NKS2_9MICO</name>
<dbReference type="AlphaFoldDB" id="A0A345NKS2"/>
<dbReference type="Gene3D" id="1.10.30.50">
    <property type="match status" value="1"/>
</dbReference>
<protein>
    <recommendedName>
        <fullName evidence="4">TIGR02646 family protein</fullName>
    </recommendedName>
</protein>
<evidence type="ECO:0000256" key="1">
    <source>
        <dbReference type="SAM" id="MobiDB-lite"/>
    </source>
</evidence>
<proteinExistence type="predicted"/>
<dbReference type="EMBL" id="CP031229">
    <property type="protein sequence ID" value="AXH95630.1"/>
    <property type="molecule type" value="Genomic_DNA"/>
</dbReference>
<evidence type="ECO:0000313" key="3">
    <source>
        <dbReference type="Proteomes" id="UP000253790"/>
    </source>
</evidence>
<gene>
    <name evidence="2" type="ORF">DV701_05410</name>
</gene>
<reference evidence="2 3" key="1">
    <citation type="submission" date="2018-07" db="EMBL/GenBank/DDBJ databases">
        <title>Complete genome sequencing of Ornithinimicrobium sp. AMA3305.</title>
        <authorList>
            <person name="Bae J.-W."/>
        </authorList>
    </citation>
    <scope>NUCLEOTIDE SEQUENCE [LARGE SCALE GENOMIC DNA]</scope>
    <source>
        <strain evidence="2 3">AMA3305</strain>
    </source>
</reference>
<dbReference type="KEGG" id="orn:DV701_05410"/>
<accession>A0A345NKS2</accession>